<feature type="domain" description="HTH tetR-type" evidence="7">
    <location>
        <begin position="28"/>
        <end position="88"/>
    </location>
</feature>
<feature type="DNA-binding region" description="H-T-H motif" evidence="5">
    <location>
        <begin position="51"/>
        <end position="70"/>
    </location>
</feature>
<dbReference type="Gene3D" id="1.10.10.60">
    <property type="entry name" value="Homeodomain-like"/>
    <property type="match status" value="1"/>
</dbReference>
<gene>
    <name evidence="8" type="ORF">FB384_003338</name>
</gene>
<accession>A0A839XSL5</accession>
<dbReference type="PROSITE" id="PS50977">
    <property type="entry name" value="HTH_TETR_2"/>
    <property type="match status" value="1"/>
</dbReference>
<dbReference type="Pfam" id="PF00440">
    <property type="entry name" value="TetR_N"/>
    <property type="match status" value="1"/>
</dbReference>
<dbReference type="PRINTS" id="PR00455">
    <property type="entry name" value="HTHTETR"/>
</dbReference>
<name>A0A839XSL5_9PSEU</name>
<dbReference type="GO" id="GO:0000976">
    <property type="term" value="F:transcription cis-regulatory region binding"/>
    <property type="evidence" value="ECO:0007669"/>
    <property type="project" value="TreeGrafter"/>
</dbReference>
<comment type="caution">
    <text evidence="8">The sequence shown here is derived from an EMBL/GenBank/DDBJ whole genome shotgun (WGS) entry which is preliminary data.</text>
</comment>
<evidence type="ECO:0000256" key="5">
    <source>
        <dbReference type="PROSITE-ProRule" id="PRU00335"/>
    </source>
</evidence>
<keyword evidence="9" id="KW-1185">Reference proteome</keyword>
<dbReference type="InterPro" id="IPR041490">
    <property type="entry name" value="KstR2_TetR_C"/>
</dbReference>
<dbReference type="AlphaFoldDB" id="A0A839XSL5"/>
<reference evidence="8 9" key="1">
    <citation type="submission" date="2020-08" db="EMBL/GenBank/DDBJ databases">
        <title>Sequencing the genomes of 1000 actinobacteria strains.</title>
        <authorList>
            <person name="Klenk H.-P."/>
        </authorList>
    </citation>
    <scope>NUCLEOTIDE SEQUENCE [LARGE SCALE GENOMIC DNA]</scope>
    <source>
        <strain evidence="8 9">DSM 45267</strain>
    </source>
</reference>
<dbReference type="SUPFAM" id="SSF48498">
    <property type="entry name" value="Tetracyclin repressor-like, C-terminal domain"/>
    <property type="match status" value="1"/>
</dbReference>
<proteinExistence type="predicted"/>
<evidence type="ECO:0000256" key="1">
    <source>
        <dbReference type="ARBA" id="ARBA00022491"/>
    </source>
</evidence>
<evidence type="ECO:0000313" key="8">
    <source>
        <dbReference type="EMBL" id="MBB3664434.1"/>
    </source>
</evidence>
<evidence type="ECO:0000259" key="7">
    <source>
        <dbReference type="PROSITE" id="PS50977"/>
    </source>
</evidence>
<dbReference type="PANTHER" id="PTHR30055">
    <property type="entry name" value="HTH-TYPE TRANSCRIPTIONAL REGULATOR RUTR"/>
    <property type="match status" value="1"/>
</dbReference>
<dbReference type="Gene3D" id="1.10.357.10">
    <property type="entry name" value="Tetracycline Repressor, domain 2"/>
    <property type="match status" value="1"/>
</dbReference>
<dbReference type="Pfam" id="PF17932">
    <property type="entry name" value="TetR_C_24"/>
    <property type="match status" value="1"/>
</dbReference>
<keyword evidence="1" id="KW-0678">Repressor</keyword>
<dbReference type="EMBL" id="JACIBS010000001">
    <property type="protein sequence ID" value="MBB3664434.1"/>
    <property type="molecule type" value="Genomic_DNA"/>
</dbReference>
<dbReference type="Proteomes" id="UP000564573">
    <property type="component" value="Unassembled WGS sequence"/>
</dbReference>
<evidence type="ECO:0000256" key="2">
    <source>
        <dbReference type="ARBA" id="ARBA00023015"/>
    </source>
</evidence>
<dbReference type="InterPro" id="IPR009057">
    <property type="entry name" value="Homeodomain-like_sf"/>
</dbReference>
<evidence type="ECO:0000313" key="9">
    <source>
        <dbReference type="Proteomes" id="UP000564573"/>
    </source>
</evidence>
<dbReference type="SUPFAM" id="SSF46689">
    <property type="entry name" value="Homeodomain-like"/>
    <property type="match status" value="1"/>
</dbReference>
<keyword evidence="3 5" id="KW-0238">DNA-binding</keyword>
<sequence length="222" mass="24869">MSSADRRKNAMTATKPTMPSRRPNRAGLEARQRIMEAAVRLFAENGYHGTGIEMVSGETGIGRGALYHHIGSKENLLFEICHHRMSDLLERSRRIVATDAGAEVRFRELMRATVRNLAENTSEWVVTFQEFKALTGRRKTVIQEAREQYEEIVDRLLREGAETGEFARLDPLVTKAVLGLYNYSYAWLRPDGERTPEEVADLFTDALLAGISSGSVPPSSAK</sequence>
<organism evidence="8 9">
    <name type="scientific">Prauserella sediminis</name>
    <dbReference type="NCBI Taxonomy" id="577680"/>
    <lineage>
        <taxon>Bacteria</taxon>
        <taxon>Bacillati</taxon>
        <taxon>Actinomycetota</taxon>
        <taxon>Actinomycetes</taxon>
        <taxon>Pseudonocardiales</taxon>
        <taxon>Pseudonocardiaceae</taxon>
        <taxon>Prauserella</taxon>
        <taxon>Prauserella salsuginis group</taxon>
    </lineage>
</organism>
<evidence type="ECO:0000256" key="6">
    <source>
        <dbReference type="SAM" id="MobiDB-lite"/>
    </source>
</evidence>
<dbReference type="PANTHER" id="PTHR30055:SF175">
    <property type="entry name" value="HTH-TYPE TRANSCRIPTIONAL REPRESSOR KSTR2"/>
    <property type="match status" value="1"/>
</dbReference>
<evidence type="ECO:0000256" key="4">
    <source>
        <dbReference type="ARBA" id="ARBA00023163"/>
    </source>
</evidence>
<feature type="region of interest" description="Disordered" evidence="6">
    <location>
        <begin position="1"/>
        <end position="26"/>
    </location>
</feature>
<dbReference type="InterPro" id="IPR036271">
    <property type="entry name" value="Tet_transcr_reg_TetR-rel_C_sf"/>
</dbReference>
<dbReference type="RefSeq" id="WP_221212758.1">
    <property type="nucleotide sequence ID" value="NZ_JACIBS010000001.1"/>
</dbReference>
<protein>
    <submittedName>
        <fullName evidence="8">AcrR family transcriptional regulator</fullName>
    </submittedName>
</protein>
<evidence type="ECO:0000256" key="3">
    <source>
        <dbReference type="ARBA" id="ARBA00023125"/>
    </source>
</evidence>
<keyword evidence="4" id="KW-0804">Transcription</keyword>
<dbReference type="GO" id="GO:0003700">
    <property type="term" value="F:DNA-binding transcription factor activity"/>
    <property type="evidence" value="ECO:0007669"/>
    <property type="project" value="TreeGrafter"/>
</dbReference>
<dbReference type="InterPro" id="IPR001647">
    <property type="entry name" value="HTH_TetR"/>
</dbReference>
<dbReference type="InterPro" id="IPR050109">
    <property type="entry name" value="HTH-type_TetR-like_transc_reg"/>
</dbReference>
<keyword evidence="2" id="KW-0805">Transcription regulation</keyword>